<dbReference type="InterPro" id="IPR027359">
    <property type="entry name" value="Volt_channel_dom_sf"/>
</dbReference>
<dbReference type="SUPFAM" id="SSF81324">
    <property type="entry name" value="Voltage-gated potassium channels"/>
    <property type="match status" value="2"/>
</dbReference>
<reference evidence="8 9" key="1">
    <citation type="journal article" date="2013" name="Curr. Biol.">
        <title>The Genome of the Foraminiferan Reticulomyxa filosa.</title>
        <authorList>
            <person name="Glockner G."/>
            <person name="Hulsmann N."/>
            <person name="Schleicher M."/>
            <person name="Noegel A.A."/>
            <person name="Eichinger L."/>
            <person name="Gallinger C."/>
            <person name="Pawlowski J."/>
            <person name="Sierra R."/>
            <person name="Euteneuer U."/>
            <person name="Pillet L."/>
            <person name="Moustafa A."/>
            <person name="Platzer M."/>
            <person name="Groth M."/>
            <person name="Szafranski K."/>
            <person name="Schliwa M."/>
        </authorList>
    </citation>
    <scope>NUCLEOTIDE SEQUENCE [LARGE SCALE GENOMIC DNA]</scope>
</reference>
<comment type="subcellular location">
    <subcellularLocation>
        <location evidence="1">Membrane</location>
        <topology evidence="1">Multi-pass membrane protein</topology>
    </subcellularLocation>
</comment>
<evidence type="ECO:0000256" key="3">
    <source>
        <dbReference type="ARBA" id="ARBA00022989"/>
    </source>
</evidence>
<feature type="transmembrane region" description="Helical" evidence="6">
    <location>
        <begin position="90"/>
        <end position="111"/>
    </location>
</feature>
<keyword evidence="9" id="KW-1185">Reference proteome</keyword>
<dbReference type="Gene3D" id="1.20.120.350">
    <property type="entry name" value="Voltage-gated potassium channels. Chain C"/>
    <property type="match status" value="2"/>
</dbReference>
<dbReference type="Gene3D" id="1.10.287.70">
    <property type="match status" value="1"/>
</dbReference>
<name>X6MXW2_RETFI</name>
<accession>X6MXW2</accession>
<feature type="domain" description="Ion transport" evidence="7">
    <location>
        <begin position="89"/>
        <end position="314"/>
    </location>
</feature>
<evidence type="ECO:0000256" key="2">
    <source>
        <dbReference type="ARBA" id="ARBA00022692"/>
    </source>
</evidence>
<dbReference type="OMA" id="MNESMAN"/>
<feature type="transmembrane region" description="Helical" evidence="6">
    <location>
        <begin position="245"/>
        <end position="269"/>
    </location>
</feature>
<protein>
    <submittedName>
        <fullName evidence="8">Calcium channel, voltage-dependent, L type, alpha 1C subunit isoform 8</fullName>
    </submittedName>
</protein>
<feature type="region of interest" description="Disordered" evidence="5">
    <location>
        <begin position="502"/>
        <end position="536"/>
    </location>
</feature>
<dbReference type="InterPro" id="IPR005821">
    <property type="entry name" value="Ion_trans_dom"/>
</dbReference>
<gene>
    <name evidence="8" type="ORF">RFI_18808</name>
</gene>
<dbReference type="Proteomes" id="UP000023152">
    <property type="component" value="Unassembled WGS sequence"/>
</dbReference>
<feature type="compositionally biased region" description="Polar residues" evidence="5">
    <location>
        <begin position="525"/>
        <end position="536"/>
    </location>
</feature>
<evidence type="ECO:0000256" key="5">
    <source>
        <dbReference type="SAM" id="MobiDB-lite"/>
    </source>
</evidence>
<evidence type="ECO:0000256" key="6">
    <source>
        <dbReference type="SAM" id="Phobius"/>
    </source>
</evidence>
<feature type="transmembrane region" description="Helical" evidence="6">
    <location>
        <begin position="290"/>
        <end position="319"/>
    </location>
</feature>
<organism evidence="8 9">
    <name type="scientific">Reticulomyxa filosa</name>
    <dbReference type="NCBI Taxonomy" id="46433"/>
    <lineage>
        <taxon>Eukaryota</taxon>
        <taxon>Sar</taxon>
        <taxon>Rhizaria</taxon>
        <taxon>Retaria</taxon>
        <taxon>Foraminifera</taxon>
        <taxon>Monothalamids</taxon>
        <taxon>Reticulomyxidae</taxon>
        <taxon>Reticulomyxa</taxon>
    </lineage>
</organism>
<dbReference type="GO" id="GO:0001518">
    <property type="term" value="C:voltage-gated sodium channel complex"/>
    <property type="evidence" value="ECO:0007669"/>
    <property type="project" value="TreeGrafter"/>
</dbReference>
<dbReference type="OrthoDB" id="431720at2759"/>
<proteinExistence type="predicted"/>
<feature type="transmembrane region" description="Helical" evidence="6">
    <location>
        <begin position="123"/>
        <end position="141"/>
    </location>
</feature>
<sequence length="536" mass="62280">MELQEIAEEIENNAHDELQFEMDDKENWTFSQRASKQNAQRKEMIEQWIKGYNGELTDSIWELSKPIQNDYLNQKPKIILQLNQLVQSSWFENAILVIIVLNAIVLALVWPHMNNHVQDALEILNAIFTVIFSIELLLKLFGLGYSYFAYIIIIYIYVYIYIYIYLFIYFLLQAWAYNYFNIFDGIIVVISLVDLIVSRASHQPKTVNTVLAFRTLRVLRILRLFHHIRPLRILLTAVIEAVEPIGLLFLIIALFLFTFGVLGVQMFSSHVQDLKKDIFSKFTRPWRFDTLWFSIVTFMQLFSGDGWMYVMNLCLAILINRMQNQDDVQLMLEDLVDEGRELWKKYSNDEEKGKAELETIVINSRKKRAALQSAARHKARVEKLRNREKITGVSLHYFTPINPVRTTLHKWVSADWFEWSINVLIIINCVFLGLNSPHVKRSSQLGIALSALDKLFTSIFCLELVMKVIAYGLYESKSTEVSNTNPHQNLVSFQPQAEDFETKIAENEPADDTEPSPKDGKANGIYSNWGSYVDNT</sequence>
<keyword evidence="4 6" id="KW-0472">Membrane</keyword>
<feature type="non-terminal residue" evidence="8">
    <location>
        <position position="536"/>
    </location>
</feature>
<dbReference type="GO" id="GO:0005248">
    <property type="term" value="F:voltage-gated sodium channel activity"/>
    <property type="evidence" value="ECO:0007669"/>
    <property type="project" value="TreeGrafter"/>
</dbReference>
<dbReference type="PANTHER" id="PTHR10037">
    <property type="entry name" value="VOLTAGE-GATED CATION CHANNEL CALCIUM AND SODIUM"/>
    <property type="match status" value="1"/>
</dbReference>
<evidence type="ECO:0000259" key="7">
    <source>
        <dbReference type="Pfam" id="PF00520"/>
    </source>
</evidence>
<keyword evidence="2 6" id="KW-0812">Transmembrane</keyword>
<evidence type="ECO:0000256" key="1">
    <source>
        <dbReference type="ARBA" id="ARBA00004141"/>
    </source>
</evidence>
<dbReference type="PANTHER" id="PTHR10037:SF62">
    <property type="entry name" value="SODIUM CHANNEL PROTEIN 60E"/>
    <property type="match status" value="1"/>
</dbReference>
<feature type="domain" description="Ion transport" evidence="7">
    <location>
        <begin position="416"/>
        <end position="473"/>
    </location>
</feature>
<comment type="caution">
    <text evidence="8">The sequence shown here is derived from an EMBL/GenBank/DDBJ whole genome shotgun (WGS) entry which is preliminary data.</text>
</comment>
<dbReference type="EMBL" id="ASPP01014882">
    <property type="protein sequence ID" value="ETO18456.1"/>
    <property type="molecule type" value="Genomic_DNA"/>
</dbReference>
<feature type="transmembrane region" description="Helical" evidence="6">
    <location>
        <begin position="148"/>
        <end position="172"/>
    </location>
</feature>
<dbReference type="InterPro" id="IPR043203">
    <property type="entry name" value="VGCC_Ca_Na"/>
</dbReference>
<feature type="transmembrane region" description="Helical" evidence="6">
    <location>
        <begin position="178"/>
        <end position="197"/>
    </location>
</feature>
<dbReference type="AlphaFoldDB" id="X6MXW2"/>
<dbReference type="Pfam" id="PF00520">
    <property type="entry name" value="Ion_trans"/>
    <property type="match status" value="2"/>
</dbReference>
<evidence type="ECO:0000256" key="4">
    <source>
        <dbReference type="ARBA" id="ARBA00023136"/>
    </source>
</evidence>
<evidence type="ECO:0000313" key="9">
    <source>
        <dbReference type="Proteomes" id="UP000023152"/>
    </source>
</evidence>
<keyword evidence="3 6" id="KW-1133">Transmembrane helix</keyword>
<evidence type="ECO:0000313" key="8">
    <source>
        <dbReference type="EMBL" id="ETO18456.1"/>
    </source>
</evidence>